<dbReference type="Proteomes" id="UP000216035">
    <property type="component" value="Unassembled WGS sequence"/>
</dbReference>
<keyword evidence="1" id="KW-0732">Signal</keyword>
<accession>A0A255ZS18</accession>
<name>A0A255ZS18_9FLAO</name>
<dbReference type="EMBL" id="NOXX01000193">
    <property type="protein sequence ID" value="OYQ44308.1"/>
    <property type="molecule type" value="Genomic_DNA"/>
</dbReference>
<evidence type="ECO:0000256" key="1">
    <source>
        <dbReference type="SAM" id="SignalP"/>
    </source>
</evidence>
<keyword evidence="3" id="KW-1185">Reference proteome</keyword>
<evidence type="ECO:0000313" key="2">
    <source>
        <dbReference type="EMBL" id="OYQ44308.1"/>
    </source>
</evidence>
<sequence length="171" mass="17637">MKNVFKISVLAIAALFMVNCSDDDNSGGGSANGWSVGSTNYTTSVTQRFSTGDIENAVTAIDVTGGQANLNTAIIIFSEETGIAAGTYRIISETDGMLPDANEIMISAGTNYDEATGQYGTSYYPVSGQTVDATVTITGGKAKIVIPQINVTPIPLGSGTATTFSGTIIEQ</sequence>
<evidence type="ECO:0008006" key="4">
    <source>
        <dbReference type="Google" id="ProtNLM"/>
    </source>
</evidence>
<gene>
    <name evidence="2" type="ORF">CHX27_07805</name>
</gene>
<protein>
    <recommendedName>
        <fullName evidence="4">Lipocalin-like domain-containing protein</fullName>
    </recommendedName>
</protein>
<evidence type="ECO:0000313" key="3">
    <source>
        <dbReference type="Proteomes" id="UP000216035"/>
    </source>
</evidence>
<dbReference type="RefSeq" id="WP_094486206.1">
    <property type="nucleotide sequence ID" value="NZ_NOXX01000193.1"/>
</dbReference>
<proteinExistence type="predicted"/>
<feature type="chain" id="PRO_5012581210" description="Lipocalin-like domain-containing protein" evidence="1">
    <location>
        <begin position="23"/>
        <end position="171"/>
    </location>
</feature>
<dbReference type="AlphaFoldDB" id="A0A255ZS18"/>
<comment type="caution">
    <text evidence="2">The sequence shown here is derived from an EMBL/GenBank/DDBJ whole genome shotgun (WGS) entry which is preliminary data.</text>
</comment>
<reference evidence="2 3" key="1">
    <citation type="submission" date="2017-07" db="EMBL/GenBank/DDBJ databases">
        <title>Flavobacterium cyanobacteriorum sp. nov., isolated from cyanobacterial aggregates in a eutrophic lake.</title>
        <authorList>
            <person name="Cai H."/>
        </authorList>
    </citation>
    <scope>NUCLEOTIDE SEQUENCE [LARGE SCALE GENOMIC DNA]</scope>
    <source>
        <strain evidence="2 3">TH167</strain>
    </source>
</reference>
<dbReference type="OrthoDB" id="9845007at2"/>
<organism evidence="2 3">
    <name type="scientific">Flavobacterium aurantiibacter</name>
    <dbReference type="NCBI Taxonomy" id="2023067"/>
    <lineage>
        <taxon>Bacteria</taxon>
        <taxon>Pseudomonadati</taxon>
        <taxon>Bacteroidota</taxon>
        <taxon>Flavobacteriia</taxon>
        <taxon>Flavobacteriales</taxon>
        <taxon>Flavobacteriaceae</taxon>
        <taxon>Flavobacterium</taxon>
    </lineage>
</organism>
<feature type="signal peptide" evidence="1">
    <location>
        <begin position="1"/>
        <end position="22"/>
    </location>
</feature>